<dbReference type="SUPFAM" id="SSF56672">
    <property type="entry name" value="DNA/RNA polymerases"/>
    <property type="match status" value="1"/>
</dbReference>
<reference evidence="4 5" key="1">
    <citation type="submission" date="2019-04" db="EMBL/GenBank/DDBJ databases">
        <title>Chromosome genome assembly for Takifugu flavidus.</title>
        <authorList>
            <person name="Xiao S."/>
        </authorList>
    </citation>
    <scope>NUCLEOTIDE SEQUENCE [LARGE SCALE GENOMIC DNA]</scope>
    <source>
        <strain evidence="4">HTHZ2018</strain>
        <tissue evidence="4">Muscle</tissue>
    </source>
</reference>
<dbReference type="AlphaFoldDB" id="A0A5C6NQ20"/>
<dbReference type="CDD" id="cd01650">
    <property type="entry name" value="RT_nLTR_like"/>
    <property type="match status" value="1"/>
</dbReference>
<dbReference type="Gene3D" id="3.60.10.10">
    <property type="entry name" value="Endonuclease/exonuclease/phosphatase"/>
    <property type="match status" value="1"/>
</dbReference>
<dbReference type="GO" id="GO:0006355">
    <property type="term" value="P:regulation of DNA-templated transcription"/>
    <property type="evidence" value="ECO:0007669"/>
    <property type="project" value="InterPro"/>
</dbReference>
<dbReference type="PANTHER" id="PTHR47027">
    <property type="entry name" value="REVERSE TRANSCRIPTASE DOMAIN-CONTAINING PROTEIN"/>
    <property type="match status" value="1"/>
</dbReference>
<dbReference type="InterPro" id="IPR000637">
    <property type="entry name" value="HMGI/Y_DNA-bd_CS"/>
</dbReference>
<evidence type="ECO:0000256" key="1">
    <source>
        <dbReference type="ARBA" id="ARBA00004123"/>
    </source>
</evidence>
<keyword evidence="5" id="KW-1185">Reference proteome</keyword>
<dbReference type="PANTHER" id="PTHR47027:SF30">
    <property type="entry name" value="THAP-TYPE DOMAIN-CONTAINING PROTEIN"/>
    <property type="match status" value="1"/>
</dbReference>
<evidence type="ECO:0000313" key="5">
    <source>
        <dbReference type="Proteomes" id="UP000324091"/>
    </source>
</evidence>
<feature type="non-terminal residue" evidence="4">
    <location>
        <position position="1"/>
    </location>
</feature>
<evidence type="ECO:0000313" key="4">
    <source>
        <dbReference type="EMBL" id="TWW69186.1"/>
    </source>
</evidence>
<dbReference type="InterPro" id="IPR000477">
    <property type="entry name" value="RT_dom"/>
</dbReference>
<accession>A0A5C6NQ20</accession>
<comment type="caution">
    <text evidence="4">The sequence shown here is derived from an EMBL/GenBank/DDBJ whole genome shotgun (WGS) entry which is preliminary data.</text>
</comment>
<keyword evidence="2" id="KW-0539">Nucleus</keyword>
<dbReference type="InterPro" id="IPR036691">
    <property type="entry name" value="Endo/exonu/phosph_ase_sf"/>
</dbReference>
<evidence type="ECO:0000256" key="2">
    <source>
        <dbReference type="ARBA" id="ARBA00023242"/>
    </source>
</evidence>
<dbReference type="Pfam" id="PF00078">
    <property type="entry name" value="RVT_1"/>
    <property type="match status" value="1"/>
</dbReference>
<dbReference type="PROSITE" id="PS00354">
    <property type="entry name" value="HMGI_Y"/>
    <property type="match status" value="1"/>
</dbReference>
<comment type="subcellular location">
    <subcellularLocation>
        <location evidence="1">Nucleus</location>
    </subcellularLocation>
</comment>
<sequence length="578" mass="64834">SEYPPFLEDLGWTLDSVPTGDSIVLLGDFNAHVGNDSMTWKGVIGRNGLPDQNQSGVQLLDFYASRSLAIANTMFKHKAGLQLPPPTELLNLTNTYPQGGTESDDQKVDHPISRAEVAEVVKQLPGGGAPGADEIRPGPGWWSLFCGDQRVCSNYRGITLLNLLGKVYARVLEKRIRLIVEPLIEEEQYGFRPGRGTTDHLFTLAGVLEGSRAFAQPVHMCFVDLEKAYDRVPRSILWGVLREYGVEGPLIRAVQSLYQRSRSLVRIAGCKSDSFPVRVGLRQGCPLSPVLFITFMDRISRRSRGVEGVEFGGRKILSLLFADDVVFLAPSNRDLQQMLGRFATEREAAGMRISTSKSESMVLARKKVECLLRVGEEVLPQVEEFNLGILFTSEGRMEREIDRRIGAASAVMRALNRSVMVMKELSRKAKLSIYRSIYVPVLTYGHQRWVMTERTRLRIQAAEMSFLCRVAGLNLRDRVRSSDIREELGVEPLLLHIERSKLGHLARMPSGRLPLEVFRTCPTGRRPRGRPRSRWRDYISGLAWERLGVSPEELMEVAGERAVWASLLKLLPPRPESG</sequence>
<gene>
    <name evidence="4" type="ORF">D4764_19G0009850</name>
</gene>
<dbReference type="InterPro" id="IPR043502">
    <property type="entry name" value="DNA/RNA_pol_sf"/>
</dbReference>
<dbReference type="PROSITE" id="PS50878">
    <property type="entry name" value="RT_POL"/>
    <property type="match status" value="1"/>
</dbReference>
<feature type="domain" description="Reverse transcriptase" evidence="3">
    <location>
        <begin position="119"/>
        <end position="391"/>
    </location>
</feature>
<evidence type="ECO:0000259" key="3">
    <source>
        <dbReference type="PROSITE" id="PS50878"/>
    </source>
</evidence>
<dbReference type="EMBL" id="RHFK02000011">
    <property type="protein sequence ID" value="TWW69186.1"/>
    <property type="molecule type" value="Genomic_DNA"/>
</dbReference>
<dbReference type="Proteomes" id="UP000324091">
    <property type="component" value="Chromosome 19"/>
</dbReference>
<protein>
    <submittedName>
        <fullName evidence="4">R2DM Retrovirus-related Pol polyprotein from type II retrotransposable element</fullName>
    </submittedName>
</protein>
<organism evidence="4 5">
    <name type="scientific">Takifugu flavidus</name>
    <name type="common">sansaifugu</name>
    <dbReference type="NCBI Taxonomy" id="433684"/>
    <lineage>
        <taxon>Eukaryota</taxon>
        <taxon>Metazoa</taxon>
        <taxon>Chordata</taxon>
        <taxon>Craniata</taxon>
        <taxon>Vertebrata</taxon>
        <taxon>Euteleostomi</taxon>
        <taxon>Actinopterygii</taxon>
        <taxon>Neopterygii</taxon>
        <taxon>Teleostei</taxon>
        <taxon>Neoteleostei</taxon>
        <taxon>Acanthomorphata</taxon>
        <taxon>Eupercaria</taxon>
        <taxon>Tetraodontiformes</taxon>
        <taxon>Tetradontoidea</taxon>
        <taxon>Tetraodontidae</taxon>
        <taxon>Takifugu</taxon>
    </lineage>
</organism>
<name>A0A5C6NQ20_9TELE</name>
<dbReference type="GO" id="GO:0005634">
    <property type="term" value="C:nucleus"/>
    <property type="evidence" value="ECO:0007669"/>
    <property type="project" value="UniProtKB-SubCell"/>
</dbReference>
<proteinExistence type="predicted"/>